<name>A0A4Q7LW25_9MICO</name>
<dbReference type="PANTHER" id="PTHR30238">
    <property type="entry name" value="MEMBRANE BOUND PREDICTED REDOX MODULATOR"/>
    <property type="match status" value="1"/>
</dbReference>
<protein>
    <submittedName>
        <fullName evidence="7">Tellurite resistance protein TerC</fullName>
    </submittedName>
</protein>
<keyword evidence="5 6" id="KW-0472">Membrane</keyword>
<gene>
    <name evidence="7" type="ORF">EV141_0132</name>
</gene>
<dbReference type="RefSeq" id="WP_130484059.1">
    <property type="nucleotide sequence ID" value="NZ_SGWW01000001.1"/>
</dbReference>
<dbReference type="InterPro" id="IPR005496">
    <property type="entry name" value="Integral_membrane_TerC"/>
</dbReference>
<organism evidence="7 8">
    <name type="scientific">Microcella putealis</name>
    <dbReference type="NCBI Taxonomy" id="337005"/>
    <lineage>
        <taxon>Bacteria</taxon>
        <taxon>Bacillati</taxon>
        <taxon>Actinomycetota</taxon>
        <taxon>Actinomycetes</taxon>
        <taxon>Micrococcales</taxon>
        <taxon>Microbacteriaceae</taxon>
        <taxon>Microcella</taxon>
    </lineage>
</organism>
<evidence type="ECO:0000313" key="8">
    <source>
        <dbReference type="Proteomes" id="UP000293519"/>
    </source>
</evidence>
<evidence type="ECO:0000256" key="3">
    <source>
        <dbReference type="ARBA" id="ARBA00022692"/>
    </source>
</evidence>
<feature type="transmembrane region" description="Helical" evidence="6">
    <location>
        <begin position="79"/>
        <end position="95"/>
    </location>
</feature>
<feature type="transmembrane region" description="Helical" evidence="6">
    <location>
        <begin position="276"/>
        <end position="298"/>
    </location>
</feature>
<dbReference type="GO" id="GO:0016020">
    <property type="term" value="C:membrane"/>
    <property type="evidence" value="ECO:0007669"/>
    <property type="project" value="UniProtKB-SubCell"/>
</dbReference>
<proteinExistence type="inferred from homology"/>
<comment type="similarity">
    <text evidence="2">Belongs to the TerC family.</text>
</comment>
<dbReference type="EMBL" id="SGWW01000001">
    <property type="protein sequence ID" value="RZS58921.1"/>
    <property type="molecule type" value="Genomic_DNA"/>
</dbReference>
<dbReference type="Proteomes" id="UP000293519">
    <property type="component" value="Unassembled WGS sequence"/>
</dbReference>
<feature type="transmembrane region" description="Helical" evidence="6">
    <location>
        <begin position="250"/>
        <end position="270"/>
    </location>
</feature>
<evidence type="ECO:0000256" key="5">
    <source>
        <dbReference type="ARBA" id="ARBA00023136"/>
    </source>
</evidence>
<evidence type="ECO:0000256" key="2">
    <source>
        <dbReference type="ARBA" id="ARBA00007511"/>
    </source>
</evidence>
<feature type="transmembrane region" description="Helical" evidence="6">
    <location>
        <begin position="37"/>
        <end position="59"/>
    </location>
</feature>
<dbReference type="OrthoDB" id="5242957at2"/>
<reference evidence="7 8" key="1">
    <citation type="journal article" date="2015" name="Stand. Genomic Sci.">
        <title>Genomic Encyclopedia of Bacterial and Archaeal Type Strains, Phase III: the genomes of soil and plant-associated and newly described type strains.</title>
        <authorList>
            <person name="Whitman W.B."/>
            <person name="Woyke T."/>
            <person name="Klenk H.P."/>
            <person name="Zhou Y."/>
            <person name="Lilburn T.G."/>
            <person name="Beck B.J."/>
            <person name="De Vos P."/>
            <person name="Vandamme P."/>
            <person name="Eisen J.A."/>
            <person name="Garrity G."/>
            <person name="Hugenholtz P."/>
            <person name="Kyrpides N.C."/>
        </authorList>
    </citation>
    <scope>NUCLEOTIDE SEQUENCE [LARGE SCALE GENOMIC DNA]</scope>
    <source>
        <strain evidence="7 8">CV2</strain>
    </source>
</reference>
<keyword evidence="4 6" id="KW-1133">Transmembrane helix</keyword>
<comment type="subcellular location">
    <subcellularLocation>
        <location evidence="1">Membrane</location>
        <topology evidence="1">Multi-pass membrane protein</topology>
    </subcellularLocation>
</comment>
<comment type="caution">
    <text evidence="7">The sequence shown here is derived from an EMBL/GenBank/DDBJ whole genome shotgun (WGS) entry which is preliminary data.</text>
</comment>
<dbReference type="NCBIfam" id="TIGR03718">
    <property type="entry name" value="R_switched_Alx"/>
    <property type="match status" value="1"/>
</dbReference>
<feature type="transmembrane region" description="Helical" evidence="6">
    <location>
        <begin position="130"/>
        <end position="148"/>
    </location>
</feature>
<feature type="transmembrane region" description="Helical" evidence="6">
    <location>
        <begin position="187"/>
        <end position="216"/>
    </location>
</feature>
<keyword evidence="3 6" id="KW-0812">Transmembrane</keyword>
<keyword evidence="8" id="KW-1185">Reference proteome</keyword>
<feature type="transmembrane region" description="Helical" evidence="6">
    <location>
        <begin position="6"/>
        <end position="25"/>
    </location>
</feature>
<dbReference type="InterPro" id="IPR022369">
    <property type="entry name" value="Integral_membrane_TerC_rswitch"/>
</dbReference>
<evidence type="ECO:0000313" key="7">
    <source>
        <dbReference type="EMBL" id="RZS58921.1"/>
    </source>
</evidence>
<dbReference type="PANTHER" id="PTHR30238:SF0">
    <property type="entry name" value="THYLAKOID MEMBRANE PROTEIN TERC, CHLOROPLASTIC"/>
    <property type="match status" value="1"/>
</dbReference>
<evidence type="ECO:0000256" key="1">
    <source>
        <dbReference type="ARBA" id="ARBA00004141"/>
    </source>
</evidence>
<dbReference type="Pfam" id="PF03741">
    <property type="entry name" value="TerC"/>
    <property type="match status" value="1"/>
</dbReference>
<evidence type="ECO:0000256" key="6">
    <source>
        <dbReference type="SAM" id="Phobius"/>
    </source>
</evidence>
<accession>A0A4Q7LW25</accession>
<evidence type="ECO:0000256" key="4">
    <source>
        <dbReference type="ARBA" id="ARBA00022989"/>
    </source>
</evidence>
<dbReference type="AlphaFoldDB" id="A0A4Q7LW25"/>
<feature type="transmembrane region" description="Helical" evidence="6">
    <location>
        <begin position="222"/>
        <end position="243"/>
    </location>
</feature>
<feature type="transmembrane region" description="Helical" evidence="6">
    <location>
        <begin position="102"/>
        <end position="124"/>
    </location>
</feature>
<sequence>MDVDLWVWFAVVGAIIALLAIDLFAHRKAHVIGVREAALWSVFYIVIGVTFGAIVWNVWGAEYGQQYYAGYIIEKSLSVDNVFVWAIIFTFFGVPRQYQHRVLFLGVLGALVFRGIFIGLGAALISQFGWILYIFAAFLIYTAITMIVKRDDHIDVANSKVMKWFQRVTPMTDAYYGQKFVIRRAGIVYATPLLAVLVLVEVSDIIFAVDSIPAIFGVTQEAFIVFTANAFAILGLRALYFLLADLIHRFVYLKIGLAVVLLWVGAKLALLEVLYIPTNVSLAVIALILTVAIVASIVKTRGQGRHAPEVEEAPPFREATDEELAEAEAVFGSKALTRD</sequence>